<evidence type="ECO:0000313" key="1">
    <source>
        <dbReference type="EMBL" id="AHM56423.1"/>
    </source>
</evidence>
<dbReference type="HOGENOM" id="CLU_3309882_0_0_9"/>
<proteinExistence type="predicted"/>
<reference evidence="1 2" key="1">
    <citation type="journal article" date="2014" name="Genome Announc.">
        <title>Complete Genome Sequence of Amino Acid-Utilizing Eubacterium acidaminophilum al-2 (DSM 3953).</title>
        <authorList>
            <person name="Poehlein A."/>
            <person name="Andreesen J.R."/>
            <person name="Daniel R."/>
        </authorList>
    </citation>
    <scope>NUCLEOTIDE SEQUENCE [LARGE SCALE GENOMIC DNA]</scope>
    <source>
        <strain evidence="1 2">DSM 3953</strain>
    </source>
</reference>
<dbReference type="PATRIC" id="fig|1286171.3.peg.1076"/>
<dbReference type="AlphaFoldDB" id="W8TF14"/>
<evidence type="ECO:0000313" key="2">
    <source>
        <dbReference type="Proteomes" id="UP000019591"/>
    </source>
</evidence>
<organism evidence="1 2">
    <name type="scientific">Peptoclostridium acidaminophilum DSM 3953</name>
    <dbReference type="NCBI Taxonomy" id="1286171"/>
    <lineage>
        <taxon>Bacteria</taxon>
        <taxon>Bacillati</taxon>
        <taxon>Bacillota</taxon>
        <taxon>Clostridia</taxon>
        <taxon>Peptostreptococcales</taxon>
        <taxon>Peptoclostridiaceae</taxon>
        <taxon>Peptoclostridium</taxon>
    </lineage>
</organism>
<protein>
    <submittedName>
        <fullName evidence="1">Uncharacterized protein</fullName>
    </submittedName>
</protein>
<sequence length="39" mass="4521">MEQENRVAEDIVDEYTKLSEPEKTEILAEINILEDTIAQ</sequence>
<accession>W8TF14</accession>
<dbReference type="STRING" id="1286171.EAL2_c11250"/>
<dbReference type="EMBL" id="CP007452">
    <property type="protein sequence ID" value="AHM56423.1"/>
    <property type="molecule type" value="Genomic_DNA"/>
</dbReference>
<keyword evidence="2" id="KW-1185">Reference proteome</keyword>
<gene>
    <name evidence="1" type="ORF">EAL2_c11250</name>
</gene>
<dbReference type="KEGG" id="eac:EAL2_c11250"/>
<dbReference type="Proteomes" id="UP000019591">
    <property type="component" value="Chromosome"/>
</dbReference>
<name>W8TF14_PEPAC</name>